<dbReference type="InterPro" id="IPR005516">
    <property type="entry name" value="Remorin_C"/>
</dbReference>
<feature type="coiled-coil region" evidence="2">
    <location>
        <begin position="181"/>
        <end position="234"/>
    </location>
</feature>
<dbReference type="EMBL" id="JADCNM010000013">
    <property type="protein sequence ID" value="KAG0456358.1"/>
    <property type="molecule type" value="Genomic_DNA"/>
</dbReference>
<dbReference type="Proteomes" id="UP000636800">
    <property type="component" value="Chromosome 13"/>
</dbReference>
<comment type="caution">
    <text evidence="5">The sequence shown here is derived from an EMBL/GenBank/DDBJ whole genome shotgun (WGS) entry which is preliminary data.</text>
</comment>
<dbReference type="AlphaFoldDB" id="A0A835PS62"/>
<reference evidence="7 8" key="1">
    <citation type="journal article" date="2020" name="Nat. Food">
        <title>A phased Vanilla planifolia genome enables genetic improvement of flavour and production.</title>
        <authorList>
            <person name="Hasing T."/>
            <person name="Tang H."/>
            <person name="Brym M."/>
            <person name="Khazi F."/>
            <person name="Huang T."/>
            <person name="Chambers A.H."/>
        </authorList>
    </citation>
    <scope>NUCLEOTIDE SEQUENCE [LARGE SCALE GENOMIC DNA]</scope>
    <source>
        <tissue evidence="5">Leaf</tissue>
    </source>
</reference>
<comment type="similarity">
    <text evidence="1">Belongs to the remorin family.</text>
</comment>
<keyword evidence="7" id="KW-1185">Reference proteome</keyword>
<evidence type="ECO:0000313" key="5">
    <source>
        <dbReference type="EMBL" id="KAG0455187.1"/>
    </source>
</evidence>
<organism evidence="5 7">
    <name type="scientific">Vanilla planifolia</name>
    <name type="common">Vanilla</name>
    <dbReference type="NCBI Taxonomy" id="51239"/>
    <lineage>
        <taxon>Eukaryota</taxon>
        <taxon>Viridiplantae</taxon>
        <taxon>Streptophyta</taxon>
        <taxon>Embryophyta</taxon>
        <taxon>Tracheophyta</taxon>
        <taxon>Spermatophyta</taxon>
        <taxon>Magnoliopsida</taxon>
        <taxon>Liliopsida</taxon>
        <taxon>Asparagales</taxon>
        <taxon>Orchidaceae</taxon>
        <taxon>Vanilloideae</taxon>
        <taxon>Vanilleae</taxon>
        <taxon>Vanilla</taxon>
    </lineage>
</organism>
<evidence type="ECO:0000313" key="6">
    <source>
        <dbReference type="EMBL" id="KAG0456358.1"/>
    </source>
</evidence>
<proteinExistence type="inferred from homology"/>
<dbReference type="PANTHER" id="PTHR31471:SF87">
    <property type="entry name" value="REMORIN 4.2"/>
    <property type="match status" value="1"/>
</dbReference>
<feature type="compositionally biased region" description="Pro residues" evidence="3">
    <location>
        <begin position="124"/>
        <end position="136"/>
    </location>
</feature>
<accession>A0A835PS62</accession>
<dbReference type="OrthoDB" id="1939615at2759"/>
<dbReference type="Proteomes" id="UP000639772">
    <property type="component" value="Chromosome 13"/>
</dbReference>
<evidence type="ECO:0000259" key="4">
    <source>
        <dbReference type="Pfam" id="PF03763"/>
    </source>
</evidence>
<dbReference type="EMBL" id="JADCNL010000013">
    <property type="protein sequence ID" value="KAG0455187.1"/>
    <property type="molecule type" value="Genomic_DNA"/>
</dbReference>
<dbReference type="Pfam" id="PF03763">
    <property type="entry name" value="Remorin_C"/>
    <property type="match status" value="1"/>
</dbReference>
<evidence type="ECO:0000256" key="2">
    <source>
        <dbReference type="SAM" id="Coils"/>
    </source>
</evidence>
<feature type="domain" description="Remorin C-terminal" evidence="4">
    <location>
        <begin position="145"/>
        <end position="250"/>
    </location>
</feature>
<evidence type="ECO:0000256" key="3">
    <source>
        <dbReference type="SAM" id="MobiDB-lite"/>
    </source>
</evidence>
<evidence type="ECO:0000313" key="7">
    <source>
        <dbReference type="Proteomes" id="UP000636800"/>
    </source>
</evidence>
<sequence length="258" mass="28499">MEVPLTAPPRIATDLSSPLRINASKVLRVVISNIESSTNRCPTSCSRFPQLLITPRPTSPQVTSLSSRYLLPQHFFPSPFLAAHFTRTPMVAKESPSTTPSPATAGDGGGETEPNPLAIVPSEELPPPPPPPPPQPASAESARREEVESKISSWEAEEVARVTSRLLRQKAIIDGWEADQVEKANAWLKNVERKLEEKRARAVEKTRNEVAVARQRAEERRAEAEATRAEKVGKVLEIARVMKVFGREPSSKRSFFKL</sequence>
<keyword evidence="2" id="KW-0175">Coiled coil</keyword>
<feature type="region of interest" description="Disordered" evidence="3">
    <location>
        <begin position="91"/>
        <end position="154"/>
    </location>
</feature>
<evidence type="ECO:0000256" key="1">
    <source>
        <dbReference type="ARBA" id="ARBA00005711"/>
    </source>
</evidence>
<dbReference type="PANTHER" id="PTHR31471">
    <property type="entry name" value="OS02G0116800 PROTEIN"/>
    <property type="match status" value="1"/>
</dbReference>
<gene>
    <name evidence="6" type="ORF">HPP92_024146</name>
    <name evidence="5" type="ORF">HPP92_024479</name>
</gene>
<evidence type="ECO:0000313" key="8">
    <source>
        <dbReference type="Proteomes" id="UP000639772"/>
    </source>
</evidence>
<name>A0A835PS62_VANPL</name>
<protein>
    <recommendedName>
        <fullName evidence="4">Remorin C-terminal domain-containing protein</fullName>
    </recommendedName>
</protein>